<feature type="region of interest" description="Disordered" evidence="1">
    <location>
        <begin position="52"/>
        <end position="86"/>
    </location>
</feature>
<evidence type="ECO:0000256" key="1">
    <source>
        <dbReference type="SAM" id="MobiDB-lite"/>
    </source>
</evidence>
<reference evidence="2 3" key="1">
    <citation type="submission" date="2019-03" db="EMBL/GenBank/DDBJ databases">
        <title>First draft genome of Liparis tanakae, snailfish: a comprehensive survey of snailfish specific genes.</title>
        <authorList>
            <person name="Kim W."/>
            <person name="Song I."/>
            <person name="Jeong J.-H."/>
            <person name="Kim D."/>
            <person name="Kim S."/>
            <person name="Ryu S."/>
            <person name="Song J.Y."/>
            <person name="Lee S.K."/>
        </authorList>
    </citation>
    <scope>NUCLEOTIDE SEQUENCE [LARGE SCALE GENOMIC DNA]</scope>
    <source>
        <tissue evidence="2">Muscle</tissue>
    </source>
</reference>
<protein>
    <submittedName>
        <fullName evidence="2">Zinc finger protein 521</fullName>
    </submittedName>
</protein>
<dbReference type="OrthoDB" id="10014897at2759"/>
<organism evidence="2 3">
    <name type="scientific">Liparis tanakae</name>
    <name type="common">Tanaka's snailfish</name>
    <dbReference type="NCBI Taxonomy" id="230148"/>
    <lineage>
        <taxon>Eukaryota</taxon>
        <taxon>Metazoa</taxon>
        <taxon>Chordata</taxon>
        <taxon>Craniata</taxon>
        <taxon>Vertebrata</taxon>
        <taxon>Euteleostomi</taxon>
        <taxon>Actinopterygii</taxon>
        <taxon>Neopterygii</taxon>
        <taxon>Teleostei</taxon>
        <taxon>Neoteleostei</taxon>
        <taxon>Acanthomorphata</taxon>
        <taxon>Eupercaria</taxon>
        <taxon>Perciformes</taxon>
        <taxon>Cottioidei</taxon>
        <taxon>Cottales</taxon>
        <taxon>Liparidae</taxon>
        <taxon>Liparis</taxon>
    </lineage>
</organism>
<comment type="caution">
    <text evidence="2">The sequence shown here is derived from an EMBL/GenBank/DDBJ whole genome shotgun (WGS) entry which is preliminary data.</text>
</comment>
<feature type="compositionally biased region" description="Basic and acidic residues" evidence="1">
    <location>
        <begin position="52"/>
        <end position="63"/>
    </location>
</feature>
<keyword evidence="3" id="KW-1185">Reference proteome</keyword>
<evidence type="ECO:0000313" key="2">
    <source>
        <dbReference type="EMBL" id="TNN55034.1"/>
    </source>
</evidence>
<dbReference type="Proteomes" id="UP000314294">
    <property type="component" value="Unassembled WGS sequence"/>
</dbReference>
<proteinExistence type="predicted"/>
<evidence type="ECO:0000313" key="3">
    <source>
        <dbReference type="Proteomes" id="UP000314294"/>
    </source>
</evidence>
<name>A0A4Z2GQN8_9TELE</name>
<dbReference type="EMBL" id="SRLO01000468">
    <property type="protein sequence ID" value="TNN55034.1"/>
    <property type="molecule type" value="Genomic_DNA"/>
</dbReference>
<accession>A0A4Z2GQN8</accession>
<sequence>MAAGGVRGLSAPAKLSLIRKPRRSASPCRVTPVLTCVALSFPCASADPECALERPAEDAETGRLRKRLLSPEEAEEGEEDDEEPALHSCDSCRQVFESLSDLTEHKINQCQLTAGVKEKDAIGIDLLMDEWDYKYPDKVADRTNDAI</sequence>
<gene>
    <name evidence="2" type="primary">Znf521_0</name>
    <name evidence="2" type="ORF">EYF80_034740</name>
</gene>
<dbReference type="AlphaFoldDB" id="A0A4Z2GQN8"/>
<feature type="compositionally biased region" description="Acidic residues" evidence="1">
    <location>
        <begin position="72"/>
        <end position="83"/>
    </location>
</feature>